<dbReference type="InterPro" id="IPR011250">
    <property type="entry name" value="OMP/PagP_B-barrel"/>
</dbReference>
<feature type="chain" id="PRO_5006138308" description="Outer membrane protein beta-barrel domain-containing protein" evidence="2">
    <location>
        <begin position="20"/>
        <end position="195"/>
    </location>
</feature>
<keyword evidence="1 2" id="KW-0732">Signal</keyword>
<proteinExistence type="predicted"/>
<dbReference type="RefSeq" id="WP_054551026.1">
    <property type="nucleotide sequence ID" value="NZ_LJTC01000001.1"/>
</dbReference>
<feature type="signal peptide" evidence="2">
    <location>
        <begin position="1"/>
        <end position="19"/>
    </location>
</feature>
<dbReference type="Gene3D" id="2.40.160.20">
    <property type="match status" value="1"/>
</dbReference>
<reference evidence="4 5" key="1">
    <citation type="submission" date="2015-09" db="EMBL/GenBank/DDBJ databases">
        <title>Draft Genome Sequence of Pseudoalteromonas lipolytica UCD-48B.</title>
        <authorList>
            <person name="Krusor M."/>
            <person name="Coil D.A."/>
            <person name="Lang J.M."/>
            <person name="Eisen J.A."/>
            <person name="Alexiev A."/>
        </authorList>
    </citation>
    <scope>NUCLEOTIDE SEQUENCE [LARGE SCALE GENOMIC DNA]</scope>
    <source>
        <strain evidence="4 5">UCD-48B</strain>
    </source>
</reference>
<protein>
    <recommendedName>
        <fullName evidence="3">Outer membrane protein beta-barrel domain-containing protein</fullName>
    </recommendedName>
</protein>
<evidence type="ECO:0000313" key="4">
    <source>
        <dbReference type="EMBL" id="KPM85273.1"/>
    </source>
</evidence>
<evidence type="ECO:0000259" key="3">
    <source>
        <dbReference type="Pfam" id="PF13505"/>
    </source>
</evidence>
<accession>A0A0P7E6H2</accession>
<dbReference type="OrthoDB" id="6308600at2"/>
<dbReference type="AlphaFoldDB" id="A0A0P7E6H2"/>
<dbReference type="EMBL" id="LJTC01000001">
    <property type="protein sequence ID" value="KPM85273.1"/>
    <property type="molecule type" value="Genomic_DNA"/>
</dbReference>
<evidence type="ECO:0000313" key="5">
    <source>
        <dbReference type="Proteomes" id="UP000050378"/>
    </source>
</evidence>
<dbReference type="STRING" id="570156.AOG27_00335"/>
<gene>
    <name evidence="4" type="ORF">AOG27_00335</name>
</gene>
<sequence>MKKSLGLLCLMFLSSTAHAGYSISAGFGKNFTNSVQTEENLKIELEDDSHFTVSLDRTLNNARYGFFYSATKLDMKDQTNKQVEMQYLLFQSAIEVPLANRMVGFVGAQIGANHVSTDFADSDTFFTTGLYGGAEYLFTDQARVYIETRWLATIVNNASNVSCTLPASEDSQCLWHFDGDVLNQFQTNIGFSYRF</sequence>
<comment type="caution">
    <text evidence="4">The sequence shown here is derived from an EMBL/GenBank/DDBJ whole genome shotgun (WGS) entry which is preliminary data.</text>
</comment>
<dbReference type="SUPFAM" id="SSF56925">
    <property type="entry name" value="OMPA-like"/>
    <property type="match status" value="1"/>
</dbReference>
<organism evidence="4 5">
    <name type="scientific">Pseudoalteromonas lipolytica</name>
    <dbReference type="NCBI Taxonomy" id="570156"/>
    <lineage>
        <taxon>Bacteria</taxon>
        <taxon>Pseudomonadati</taxon>
        <taxon>Pseudomonadota</taxon>
        <taxon>Gammaproteobacteria</taxon>
        <taxon>Alteromonadales</taxon>
        <taxon>Pseudoalteromonadaceae</taxon>
        <taxon>Pseudoalteromonas</taxon>
    </lineage>
</organism>
<evidence type="ECO:0000256" key="1">
    <source>
        <dbReference type="ARBA" id="ARBA00022729"/>
    </source>
</evidence>
<dbReference type="Pfam" id="PF13505">
    <property type="entry name" value="OMP_b-brl"/>
    <property type="match status" value="1"/>
</dbReference>
<feature type="domain" description="Outer membrane protein beta-barrel" evidence="3">
    <location>
        <begin position="6"/>
        <end position="195"/>
    </location>
</feature>
<dbReference type="Proteomes" id="UP000050378">
    <property type="component" value="Unassembled WGS sequence"/>
</dbReference>
<dbReference type="PATRIC" id="fig|570156.3.peg.65"/>
<dbReference type="InterPro" id="IPR027385">
    <property type="entry name" value="Beta-barrel_OMP"/>
</dbReference>
<evidence type="ECO:0000256" key="2">
    <source>
        <dbReference type="SAM" id="SignalP"/>
    </source>
</evidence>
<name>A0A0P7E6H2_9GAMM</name>